<dbReference type="AlphaFoldDB" id="A0A1I8AGV5"/>
<reference evidence="2" key="1">
    <citation type="submission" date="2016-11" db="UniProtKB">
        <authorList>
            <consortium name="WormBaseParasite"/>
        </authorList>
    </citation>
    <scope>IDENTIFICATION</scope>
</reference>
<evidence type="ECO:0000313" key="2">
    <source>
        <dbReference type="WBParaSite" id="L893_g5472.t1"/>
    </source>
</evidence>
<organism evidence="1 2">
    <name type="scientific">Steinernema glaseri</name>
    <dbReference type="NCBI Taxonomy" id="37863"/>
    <lineage>
        <taxon>Eukaryota</taxon>
        <taxon>Metazoa</taxon>
        <taxon>Ecdysozoa</taxon>
        <taxon>Nematoda</taxon>
        <taxon>Chromadorea</taxon>
        <taxon>Rhabditida</taxon>
        <taxon>Tylenchina</taxon>
        <taxon>Panagrolaimomorpha</taxon>
        <taxon>Strongyloidoidea</taxon>
        <taxon>Steinernematidae</taxon>
        <taxon>Steinernema</taxon>
    </lineage>
</organism>
<evidence type="ECO:0000313" key="1">
    <source>
        <dbReference type="Proteomes" id="UP000095287"/>
    </source>
</evidence>
<dbReference type="Proteomes" id="UP000095287">
    <property type="component" value="Unplaced"/>
</dbReference>
<keyword evidence="1" id="KW-1185">Reference proteome</keyword>
<proteinExistence type="predicted"/>
<name>A0A1I8AGV5_9BILA</name>
<sequence>MANSRIGDHLRSVANRDVVNKRPMFTQDCAVFVPQRDVFSFLAARLVSSTVSGVLFLTSDNNVAPLFAGTSCLSAPSPLFGSDGAMFMCCWRLFSA</sequence>
<dbReference type="WBParaSite" id="L893_g5472.t1">
    <property type="protein sequence ID" value="L893_g5472.t1"/>
    <property type="gene ID" value="L893_g5472"/>
</dbReference>
<protein>
    <submittedName>
        <fullName evidence="2">Uncharacterized protein</fullName>
    </submittedName>
</protein>
<accession>A0A1I8AGV5</accession>